<organism evidence="3 4">
    <name type="scientific">Spodoptera exigua</name>
    <name type="common">Beet armyworm</name>
    <name type="synonym">Noctua fulgens</name>
    <dbReference type="NCBI Taxonomy" id="7107"/>
    <lineage>
        <taxon>Eukaryota</taxon>
        <taxon>Metazoa</taxon>
        <taxon>Ecdysozoa</taxon>
        <taxon>Arthropoda</taxon>
        <taxon>Hexapoda</taxon>
        <taxon>Insecta</taxon>
        <taxon>Pterygota</taxon>
        <taxon>Neoptera</taxon>
        <taxon>Endopterygota</taxon>
        <taxon>Lepidoptera</taxon>
        <taxon>Glossata</taxon>
        <taxon>Ditrysia</taxon>
        <taxon>Noctuoidea</taxon>
        <taxon>Noctuidae</taxon>
        <taxon>Amphipyrinae</taxon>
        <taxon>Spodoptera</taxon>
    </lineage>
</organism>
<dbReference type="PANTHER" id="PTHR14557">
    <property type="entry name" value="PROTEIN C7ORF21"/>
    <property type="match status" value="1"/>
</dbReference>
<dbReference type="AlphaFoldDB" id="A0A922SH01"/>
<keyword evidence="2" id="KW-1133">Transmembrane helix</keyword>
<evidence type="ECO:0000256" key="1">
    <source>
        <dbReference type="SAM" id="MobiDB-lite"/>
    </source>
</evidence>
<evidence type="ECO:0000256" key="2">
    <source>
        <dbReference type="SAM" id="Phobius"/>
    </source>
</evidence>
<dbReference type="Proteomes" id="UP000814243">
    <property type="component" value="Unassembled WGS sequence"/>
</dbReference>
<dbReference type="InterPro" id="IPR040352">
    <property type="entry name" value="TMUB1/2"/>
</dbReference>
<keyword evidence="2" id="KW-0472">Membrane</keyword>
<comment type="caution">
    <text evidence="3">The sequence shown here is derived from an EMBL/GenBank/DDBJ whole genome shotgun (WGS) entry which is preliminary data.</text>
</comment>
<feature type="region of interest" description="Disordered" evidence="1">
    <location>
        <begin position="135"/>
        <end position="190"/>
    </location>
</feature>
<gene>
    <name evidence="3" type="ORF">HF086_010995</name>
</gene>
<feature type="compositionally biased region" description="Low complexity" evidence="1">
    <location>
        <begin position="75"/>
        <end position="92"/>
    </location>
</feature>
<protein>
    <submittedName>
        <fullName evidence="3">Uncharacterized protein</fullName>
    </submittedName>
</protein>
<keyword evidence="2" id="KW-0812">Transmembrane</keyword>
<feature type="compositionally biased region" description="Polar residues" evidence="1">
    <location>
        <begin position="156"/>
        <end position="176"/>
    </location>
</feature>
<dbReference type="GO" id="GO:0036503">
    <property type="term" value="P:ERAD pathway"/>
    <property type="evidence" value="ECO:0007669"/>
    <property type="project" value="InterPro"/>
</dbReference>
<evidence type="ECO:0000313" key="4">
    <source>
        <dbReference type="Proteomes" id="UP000814243"/>
    </source>
</evidence>
<sequence>MTMIDGVGDEVIQFVAVVLVIIVAALAWWSTNARPDRYRTVLVMRSRTLHPVTVSIRTRSNLMITAAPTSTSIQASTSDTATANNTLSASESTSDEGEAHEEVEPASNAQIREMDSIVSAMEADVTAGCDFFTRASESNPSTVIPTAVKKEDNKENTPSTANVEKQSETVTDNVQPTEGGGDDASNQRTDRERILIKLKYLNDTLKEVDGCLDELLKDFK</sequence>
<feature type="compositionally biased region" description="Polar residues" evidence="1">
    <location>
        <begin position="135"/>
        <end position="144"/>
    </location>
</feature>
<reference evidence="3" key="1">
    <citation type="journal article" date="2021" name="G3 (Bethesda)">
        <title>Genome and transcriptome analysis of the beet armyworm Spodoptera exigua reveals targets for pest control. .</title>
        <authorList>
            <person name="Simon S."/>
            <person name="Breeschoten T."/>
            <person name="Jansen H.J."/>
            <person name="Dirks R.P."/>
            <person name="Schranz M.E."/>
            <person name="Ros V.I.D."/>
        </authorList>
    </citation>
    <scope>NUCLEOTIDE SEQUENCE</scope>
    <source>
        <strain evidence="3">TB_SE_WUR_2020</strain>
    </source>
</reference>
<dbReference type="EMBL" id="JACEFF010000476">
    <property type="protein sequence ID" value="KAH9636799.1"/>
    <property type="molecule type" value="Genomic_DNA"/>
</dbReference>
<name>A0A922SH01_SPOEX</name>
<proteinExistence type="predicted"/>
<dbReference type="PANTHER" id="PTHR14557:SF5">
    <property type="entry name" value="UBIQUITIN-LIKE DOMAIN-CONTAINING PROTEIN"/>
    <property type="match status" value="1"/>
</dbReference>
<feature type="transmembrane region" description="Helical" evidence="2">
    <location>
        <begin position="12"/>
        <end position="29"/>
    </location>
</feature>
<feature type="region of interest" description="Disordered" evidence="1">
    <location>
        <begin position="70"/>
        <end position="111"/>
    </location>
</feature>
<evidence type="ECO:0000313" key="3">
    <source>
        <dbReference type="EMBL" id="KAH9636799.1"/>
    </source>
</evidence>
<accession>A0A922SH01</accession>